<keyword evidence="1" id="KW-0732">Signal</keyword>
<dbReference type="AlphaFoldDB" id="F0WXF2"/>
<name>F0WXF2_9STRA</name>
<evidence type="ECO:0000313" key="2">
    <source>
        <dbReference type="EMBL" id="CCA26144.1"/>
    </source>
</evidence>
<accession>F0WXF2</accession>
<reference evidence="2" key="2">
    <citation type="submission" date="2011-02" db="EMBL/GenBank/DDBJ databases">
        <authorList>
            <person name="MacLean D."/>
        </authorList>
    </citation>
    <scope>NUCLEOTIDE SEQUENCE</scope>
</reference>
<dbReference type="Gene3D" id="1.20.1440.320">
    <property type="match status" value="1"/>
</dbReference>
<dbReference type="EMBL" id="FR824396">
    <property type="protein sequence ID" value="CCA26144.1"/>
    <property type="molecule type" value="Genomic_DNA"/>
</dbReference>
<sequence>MSSFSIFHMISTTGLLRLSAAILPEVIAELNKVLWLRNEDKAKCMAVFEIGFPSKTAILYYQIEQMRFGLHPSIFSKVFFAKTTDERSCIEKNLLAMDEENNPITSVELSKKVQEKYTELYNALYAIGGSLGKVKSLKALWEFKLLMLFYYQQFTRMVKYEKKCAELEESQASRWQYNLKTDVSALADDAKYYFWKHKFLDRVESEVDVNDQKATVRFQLDRDPLVKLPDLLQVFNKSGVLASVVIGAERFPSSQLYPDIKH</sequence>
<evidence type="ECO:0000256" key="1">
    <source>
        <dbReference type="SAM" id="SignalP"/>
    </source>
</evidence>
<feature type="signal peptide" evidence="1">
    <location>
        <begin position="1"/>
        <end position="28"/>
    </location>
</feature>
<organism evidence="2">
    <name type="scientific">Albugo laibachii Nc14</name>
    <dbReference type="NCBI Taxonomy" id="890382"/>
    <lineage>
        <taxon>Eukaryota</taxon>
        <taxon>Sar</taxon>
        <taxon>Stramenopiles</taxon>
        <taxon>Oomycota</taxon>
        <taxon>Peronosporomycetes</taxon>
        <taxon>Albuginales</taxon>
        <taxon>Albuginaceae</taxon>
        <taxon>Albugo</taxon>
    </lineage>
</organism>
<gene>
    <name evidence="2" type="primary">AlNc14C351G10903</name>
    <name evidence="2" type="ORF">ALNC14_122880</name>
</gene>
<feature type="chain" id="PRO_5003259638" evidence="1">
    <location>
        <begin position="29"/>
        <end position="262"/>
    </location>
</feature>
<proteinExistence type="predicted"/>
<protein>
    <submittedName>
        <fullName evidence="2">AlNc14C351G10903 protein</fullName>
    </submittedName>
</protein>
<dbReference type="HOGENOM" id="CLU_1063268_0_0_1"/>
<reference evidence="2" key="1">
    <citation type="journal article" date="2011" name="PLoS Biol.">
        <title>Gene gain and loss during evolution of obligate parasitism in the white rust pathogen of Arabidopsis thaliana.</title>
        <authorList>
            <person name="Kemen E."/>
            <person name="Gardiner A."/>
            <person name="Schultz-Larsen T."/>
            <person name="Kemen A.C."/>
            <person name="Balmuth A.L."/>
            <person name="Robert-Seilaniantz A."/>
            <person name="Bailey K."/>
            <person name="Holub E."/>
            <person name="Studholme D.J."/>
            <person name="Maclean D."/>
            <person name="Jones J.D."/>
        </authorList>
    </citation>
    <scope>NUCLEOTIDE SEQUENCE</scope>
</reference>